<dbReference type="Proteomes" id="UP001283361">
    <property type="component" value="Unassembled WGS sequence"/>
</dbReference>
<protein>
    <submittedName>
        <fullName evidence="2">Uncharacterized protein</fullName>
    </submittedName>
</protein>
<reference evidence="2" key="1">
    <citation type="journal article" date="2023" name="G3 (Bethesda)">
        <title>A reference genome for the long-term kleptoplast-retaining sea slug Elysia crispata morphotype clarki.</title>
        <authorList>
            <person name="Eastman K.E."/>
            <person name="Pendleton A.L."/>
            <person name="Shaikh M.A."/>
            <person name="Suttiyut T."/>
            <person name="Ogas R."/>
            <person name="Tomko P."/>
            <person name="Gavelis G."/>
            <person name="Widhalm J.R."/>
            <person name="Wisecaver J.H."/>
        </authorList>
    </citation>
    <scope>NUCLEOTIDE SEQUENCE</scope>
    <source>
        <strain evidence="2">ECLA1</strain>
    </source>
</reference>
<evidence type="ECO:0000313" key="2">
    <source>
        <dbReference type="EMBL" id="KAK3749099.1"/>
    </source>
</evidence>
<gene>
    <name evidence="2" type="ORF">RRG08_034071</name>
</gene>
<dbReference type="EMBL" id="JAWDGP010005963">
    <property type="protein sequence ID" value="KAK3749099.1"/>
    <property type="molecule type" value="Genomic_DNA"/>
</dbReference>
<keyword evidence="1" id="KW-1133">Transmembrane helix</keyword>
<keyword evidence="1" id="KW-0812">Transmembrane</keyword>
<evidence type="ECO:0000313" key="3">
    <source>
        <dbReference type="Proteomes" id="UP001283361"/>
    </source>
</evidence>
<dbReference type="AlphaFoldDB" id="A0AAE1D0Y7"/>
<keyword evidence="3" id="KW-1185">Reference proteome</keyword>
<accession>A0AAE1D0Y7</accession>
<keyword evidence="1" id="KW-0472">Membrane</keyword>
<organism evidence="2 3">
    <name type="scientific">Elysia crispata</name>
    <name type="common">lettuce slug</name>
    <dbReference type="NCBI Taxonomy" id="231223"/>
    <lineage>
        <taxon>Eukaryota</taxon>
        <taxon>Metazoa</taxon>
        <taxon>Spiralia</taxon>
        <taxon>Lophotrochozoa</taxon>
        <taxon>Mollusca</taxon>
        <taxon>Gastropoda</taxon>
        <taxon>Heterobranchia</taxon>
        <taxon>Euthyneura</taxon>
        <taxon>Panpulmonata</taxon>
        <taxon>Sacoglossa</taxon>
        <taxon>Placobranchoidea</taxon>
        <taxon>Plakobranchidae</taxon>
        <taxon>Elysia</taxon>
    </lineage>
</organism>
<evidence type="ECO:0000256" key="1">
    <source>
        <dbReference type="SAM" id="Phobius"/>
    </source>
</evidence>
<feature type="transmembrane region" description="Helical" evidence="1">
    <location>
        <begin position="80"/>
        <end position="99"/>
    </location>
</feature>
<name>A0AAE1D0Y7_9GAST</name>
<proteinExistence type="predicted"/>
<sequence>MCPPHTTNGVICPPHTTNGVICPPHTTNGVICPPHTTNGVICQSAHGKSDMTGFSRPNPSPELGVTACLVQVYRVHSFPFYVDTVVIMVSCVCTVEILLCANVNTARYLLMILSESPNLESFCFTALCPLGTCLFIFLTKQRRQSKHIPELFRVF</sequence>
<feature type="transmembrane region" description="Helical" evidence="1">
    <location>
        <begin position="119"/>
        <end position="138"/>
    </location>
</feature>
<comment type="caution">
    <text evidence="2">The sequence shown here is derived from an EMBL/GenBank/DDBJ whole genome shotgun (WGS) entry which is preliminary data.</text>
</comment>